<proteinExistence type="inferred from homology"/>
<comment type="similarity">
    <text evidence="5">Belongs to the type-I 3-dehydroquinase family.</text>
</comment>
<name>A0A3D9V6I6_THECX</name>
<comment type="subunit">
    <text evidence="5">Homodimer.</text>
</comment>
<feature type="active site" description="Schiff-base intermediate with substrate" evidence="5">
    <location>
        <position position="174"/>
    </location>
</feature>
<dbReference type="HAMAP" id="MF_00214">
    <property type="entry name" value="AroD"/>
    <property type="match status" value="1"/>
</dbReference>
<dbReference type="PANTHER" id="PTHR43699">
    <property type="entry name" value="3-DEHYDROQUINATE DEHYDRATASE"/>
    <property type="match status" value="1"/>
</dbReference>
<evidence type="ECO:0000313" key="6">
    <source>
        <dbReference type="EMBL" id="REF35800.1"/>
    </source>
</evidence>
<dbReference type="GO" id="GO:0046279">
    <property type="term" value="P:3,4-dihydroxybenzoate biosynthetic process"/>
    <property type="evidence" value="ECO:0007669"/>
    <property type="project" value="UniProtKB-ARBA"/>
</dbReference>
<dbReference type="AlphaFoldDB" id="A0A3D9V6I6"/>
<keyword evidence="7" id="KW-1185">Reference proteome</keyword>
<dbReference type="GO" id="GO:0009423">
    <property type="term" value="P:chorismate biosynthetic process"/>
    <property type="evidence" value="ECO:0007669"/>
    <property type="project" value="UniProtKB-UniRule"/>
</dbReference>
<dbReference type="GO" id="GO:0003855">
    <property type="term" value="F:3-dehydroquinate dehydratase activity"/>
    <property type="evidence" value="ECO:0007669"/>
    <property type="project" value="UniProtKB-UniRule"/>
</dbReference>
<dbReference type="CDD" id="cd00502">
    <property type="entry name" value="DHQase_I"/>
    <property type="match status" value="1"/>
</dbReference>
<comment type="caution">
    <text evidence="6">The sequence shown here is derived from an EMBL/GenBank/DDBJ whole genome shotgun (WGS) entry which is preliminary data.</text>
</comment>
<feature type="binding site" evidence="5">
    <location>
        <position position="240"/>
    </location>
    <ligand>
        <name>3-dehydroquinate</name>
        <dbReference type="ChEBI" id="CHEBI:32364"/>
    </ligand>
</feature>
<dbReference type="GO" id="GO:0008652">
    <property type="term" value="P:amino acid biosynthetic process"/>
    <property type="evidence" value="ECO:0007669"/>
    <property type="project" value="UniProtKB-KW"/>
</dbReference>
<sequence length="262" mass="28035">MTSRVQPVVVRDVVLGEGRPKIVVPLTGRTVEELRVEVAALAGHPVDVVEWRADHFAELTDVSRVVSTARLLADDLAGRPLLFTCRTTAEGGRASLGDERYGQLILAVVESGAVDLVDVEYERDRAVVDGVLTAARERDVPVVASYHDFTGTPGRDQIVDRLRAMQDRGADICKIAVMPHGPADVLTLLEATRIAHERYVDRPLITMAMGPLGVVSRIAGQLVGSAATFGTVGRASAPGQVPVDALDAALRLLDYETNAGNE</sequence>
<accession>A0A3D9V6I6</accession>
<dbReference type="UniPathway" id="UPA00053">
    <property type="reaction ID" value="UER00086"/>
</dbReference>
<comment type="function">
    <text evidence="5">Involved in the third step of the chorismate pathway, which leads to the biosynthesis of aromatic amino acids. Catalyzes the cis-dehydration of 3-dehydroquinate (DHQ) and introduces the first double bond of the aromatic ring to yield 3-dehydroshikimate.</text>
</comment>
<dbReference type="OrthoDB" id="9813659at2"/>
<dbReference type="PANTHER" id="PTHR43699:SF1">
    <property type="entry name" value="3-DEHYDROQUINATE DEHYDRATASE"/>
    <property type="match status" value="1"/>
</dbReference>
<dbReference type="InterPro" id="IPR001381">
    <property type="entry name" value="DHquinase_I"/>
</dbReference>
<evidence type="ECO:0000256" key="1">
    <source>
        <dbReference type="ARBA" id="ARBA00001864"/>
    </source>
</evidence>
<keyword evidence="2 5" id="KW-0057">Aromatic amino acid biosynthesis</keyword>
<dbReference type="FunFam" id="3.20.20.70:FF:000047">
    <property type="entry name" value="3-dehydroquinate dehydratase"/>
    <property type="match status" value="1"/>
</dbReference>
<feature type="active site" description="Proton donor/acceptor" evidence="5">
    <location>
        <position position="147"/>
    </location>
</feature>
<dbReference type="InterPro" id="IPR050146">
    <property type="entry name" value="Type-I_3-dehydroquinase"/>
</dbReference>
<feature type="binding site" evidence="5">
    <location>
        <position position="86"/>
    </location>
    <ligand>
        <name>3-dehydroquinate</name>
        <dbReference type="ChEBI" id="CHEBI:32364"/>
    </ligand>
</feature>
<evidence type="ECO:0000313" key="7">
    <source>
        <dbReference type="Proteomes" id="UP000256485"/>
    </source>
</evidence>
<comment type="catalytic activity">
    <reaction evidence="1 5">
        <text>3-dehydroquinate = 3-dehydroshikimate + H2O</text>
        <dbReference type="Rhea" id="RHEA:21096"/>
        <dbReference type="ChEBI" id="CHEBI:15377"/>
        <dbReference type="ChEBI" id="CHEBI:16630"/>
        <dbReference type="ChEBI" id="CHEBI:32364"/>
        <dbReference type="EC" id="4.2.1.10"/>
    </reaction>
</comment>
<feature type="binding site" evidence="5">
    <location>
        <position position="217"/>
    </location>
    <ligand>
        <name>3-dehydroquinate</name>
        <dbReference type="ChEBI" id="CHEBI:32364"/>
    </ligand>
</feature>
<keyword evidence="4 5" id="KW-0704">Schiff base</keyword>
<reference evidence="6 7" key="1">
    <citation type="submission" date="2018-08" db="EMBL/GenBank/DDBJ databases">
        <title>Sequencing the genomes of 1000 actinobacteria strains.</title>
        <authorList>
            <person name="Klenk H.-P."/>
        </authorList>
    </citation>
    <scope>NUCLEOTIDE SEQUENCE [LARGE SCALE GENOMIC DNA]</scope>
    <source>
        <strain evidence="6 7">DSM 22891</strain>
    </source>
</reference>
<keyword evidence="5" id="KW-0028">Amino-acid biosynthesis</keyword>
<dbReference type="SUPFAM" id="SSF51569">
    <property type="entry name" value="Aldolase"/>
    <property type="match status" value="1"/>
</dbReference>
<dbReference type="Pfam" id="PF01487">
    <property type="entry name" value="DHquinase_I"/>
    <property type="match status" value="1"/>
</dbReference>
<dbReference type="EC" id="4.2.1.10" evidence="5"/>
<dbReference type="Proteomes" id="UP000256485">
    <property type="component" value="Unassembled WGS sequence"/>
</dbReference>
<evidence type="ECO:0000256" key="4">
    <source>
        <dbReference type="ARBA" id="ARBA00023270"/>
    </source>
</evidence>
<dbReference type="EMBL" id="QTUC01000001">
    <property type="protein sequence ID" value="REF35800.1"/>
    <property type="molecule type" value="Genomic_DNA"/>
</dbReference>
<dbReference type="InterPro" id="IPR013785">
    <property type="entry name" value="Aldolase_TIM"/>
</dbReference>
<organism evidence="6 7">
    <name type="scientific">Thermasporomyces composti</name>
    <dbReference type="NCBI Taxonomy" id="696763"/>
    <lineage>
        <taxon>Bacteria</taxon>
        <taxon>Bacillati</taxon>
        <taxon>Actinomycetota</taxon>
        <taxon>Actinomycetes</taxon>
        <taxon>Propionibacteriales</taxon>
        <taxon>Nocardioidaceae</taxon>
        <taxon>Thermasporomyces</taxon>
    </lineage>
</organism>
<feature type="binding site" evidence="5">
    <location>
        <position position="236"/>
    </location>
    <ligand>
        <name>3-dehydroquinate</name>
        <dbReference type="ChEBI" id="CHEBI:32364"/>
    </ligand>
</feature>
<evidence type="ECO:0000256" key="2">
    <source>
        <dbReference type="ARBA" id="ARBA00023141"/>
    </source>
</evidence>
<dbReference type="RefSeq" id="WP_115851855.1">
    <property type="nucleotide sequence ID" value="NZ_QTUC01000001.1"/>
</dbReference>
<comment type="caution">
    <text evidence="5">Lacks conserved residue(s) required for the propagation of feature annotation.</text>
</comment>
<comment type="pathway">
    <text evidence="5">Metabolic intermediate biosynthesis; chorismate biosynthesis; chorismate from D-erythrose 4-phosphate and phosphoenolpyruvate: step 3/7.</text>
</comment>
<evidence type="ECO:0000256" key="5">
    <source>
        <dbReference type="HAMAP-Rule" id="MF_00214"/>
    </source>
</evidence>
<keyword evidence="3 5" id="KW-0456">Lyase</keyword>
<dbReference type="GO" id="GO:0009073">
    <property type="term" value="P:aromatic amino acid family biosynthetic process"/>
    <property type="evidence" value="ECO:0007669"/>
    <property type="project" value="UniProtKB-KW"/>
</dbReference>
<dbReference type="Gene3D" id="3.20.20.70">
    <property type="entry name" value="Aldolase class I"/>
    <property type="match status" value="1"/>
</dbReference>
<protein>
    <recommendedName>
        <fullName evidence="5">3-dehydroquinate dehydratase</fullName>
        <shortName evidence="5">3-dehydroquinase</shortName>
        <ecNumber evidence="5">4.2.1.10</ecNumber>
    </recommendedName>
    <alternativeName>
        <fullName evidence="5">Type I DHQase</fullName>
    </alternativeName>
    <alternativeName>
        <fullName evidence="5">Type I dehydroquinase</fullName>
        <shortName evidence="5">DHQ1</shortName>
    </alternativeName>
</protein>
<feature type="binding site" evidence="5">
    <location>
        <begin position="50"/>
        <end position="52"/>
    </location>
    <ligand>
        <name>3-dehydroquinate</name>
        <dbReference type="ChEBI" id="CHEBI:32364"/>
    </ligand>
</feature>
<evidence type="ECO:0000256" key="3">
    <source>
        <dbReference type="ARBA" id="ARBA00023239"/>
    </source>
</evidence>
<gene>
    <name evidence="5" type="primary">aroD</name>
    <name evidence="6" type="ORF">DFJ64_1192</name>
</gene>
<dbReference type="NCBIfam" id="TIGR01093">
    <property type="entry name" value="aroD"/>
    <property type="match status" value="1"/>
</dbReference>